<evidence type="ECO:0000313" key="2">
    <source>
        <dbReference type="EMBL" id="KAF4668623.1"/>
    </source>
</evidence>
<dbReference type="InterPro" id="IPR000182">
    <property type="entry name" value="GNAT_dom"/>
</dbReference>
<feature type="domain" description="N-acetyltransferase" evidence="1">
    <location>
        <begin position="158"/>
        <end position="340"/>
    </location>
</feature>
<evidence type="ECO:0000313" key="3">
    <source>
        <dbReference type="Proteomes" id="UP000570595"/>
    </source>
</evidence>
<dbReference type="Pfam" id="PF00583">
    <property type="entry name" value="Acetyltransf_1"/>
    <property type="match status" value="1"/>
</dbReference>
<dbReference type="PROSITE" id="PS51186">
    <property type="entry name" value="GNAT"/>
    <property type="match status" value="1"/>
</dbReference>
<reference evidence="2 3" key="1">
    <citation type="submission" date="2020-04" db="EMBL/GenBank/DDBJ databases">
        <title>Perkinsus olseni comparative genomics.</title>
        <authorList>
            <person name="Bogema D.R."/>
        </authorList>
    </citation>
    <scope>NUCLEOTIDE SEQUENCE [LARGE SCALE GENOMIC DNA]</scope>
    <source>
        <strain evidence="2">ATCC PRA-179</strain>
    </source>
</reference>
<dbReference type="GO" id="GO:0016747">
    <property type="term" value="F:acyltransferase activity, transferring groups other than amino-acyl groups"/>
    <property type="evidence" value="ECO:0007669"/>
    <property type="project" value="InterPro"/>
</dbReference>
<protein>
    <recommendedName>
        <fullName evidence="1">N-acetyltransferase domain-containing protein</fullName>
    </recommendedName>
</protein>
<proteinExistence type="predicted"/>
<evidence type="ECO:0000259" key="1">
    <source>
        <dbReference type="PROSITE" id="PS51186"/>
    </source>
</evidence>
<accession>A0A7J6MAI9</accession>
<dbReference type="AlphaFoldDB" id="A0A7J6MAI9"/>
<dbReference type="SUPFAM" id="SSF55729">
    <property type="entry name" value="Acyl-CoA N-acyltransferases (Nat)"/>
    <property type="match status" value="1"/>
</dbReference>
<dbReference type="OrthoDB" id="444033at2759"/>
<dbReference type="InterPro" id="IPR016181">
    <property type="entry name" value="Acyl_CoA_acyltransferase"/>
</dbReference>
<comment type="caution">
    <text evidence="2">The sequence shown here is derived from an EMBL/GenBank/DDBJ whole genome shotgun (WGS) entry which is preliminary data.</text>
</comment>
<dbReference type="Gene3D" id="3.40.630.30">
    <property type="match status" value="1"/>
</dbReference>
<sequence length="340" mass="37923">MARKVVTPHVVILTASLVSSSYEAALRSRLVNADVPARKSITFYDDEEMTETVIGYLERPEDGQLCVIDVSRVKYPLRNNSCILFDALFDQEALGEFNNFQMKGFRQGANPTAMTPSPLKRHLMRSFGLRTLQEYVQKFADDSKLLVKPKLNADRLYDLLSNAEEAASETVYCWWREEAVAAKVAYRAYQADDTFELFGHDWSPLCAAPQPCIVGVESGTKNVVAVVVMTVPASSIEKKVEDAIRAKMPEPSKKIKDGIIGYINYVEVAPSQRGKGIGKAILSATFKQLREDHPKLVAMYLYVFATNLPAIAVYEKSKFVKVLDSGSVLYYARYDSSQGA</sequence>
<dbReference type="EMBL" id="JABAHT010000034">
    <property type="protein sequence ID" value="KAF4668623.1"/>
    <property type="molecule type" value="Genomic_DNA"/>
</dbReference>
<dbReference type="Proteomes" id="UP000570595">
    <property type="component" value="Unassembled WGS sequence"/>
</dbReference>
<dbReference type="CDD" id="cd04301">
    <property type="entry name" value="NAT_SF"/>
    <property type="match status" value="1"/>
</dbReference>
<gene>
    <name evidence="2" type="ORF">FOZ61_006089</name>
</gene>
<name>A0A7J6MAI9_PEROL</name>
<organism evidence="2 3">
    <name type="scientific">Perkinsus olseni</name>
    <name type="common">Perkinsus atlanticus</name>
    <dbReference type="NCBI Taxonomy" id="32597"/>
    <lineage>
        <taxon>Eukaryota</taxon>
        <taxon>Sar</taxon>
        <taxon>Alveolata</taxon>
        <taxon>Perkinsozoa</taxon>
        <taxon>Perkinsea</taxon>
        <taxon>Perkinsida</taxon>
        <taxon>Perkinsidae</taxon>
        <taxon>Perkinsus</taxon>
    </lineage>
</organism>